<evidence type="ECO:0000313" key="2">
    <source>
        <dbReference type="EMBL" id="KAK9110747.1"/>
    </source>
</evidence>
<feature type="region of interest" description="Disordered" evidence="1">
    <location>
        <begin position="1"/>
        <end position="28"/>
    </location>
</feature>
<evidence type="ECO:0000256" key="1">
    <source>
        <dbReference type="SAM" id="MobiDB-lite"/>
    </source>
</evidence>
<reference evidence="2 3" key="1">
    <citation type="submission" date="2024-01" db="EMBL/GenBank/DDBJ databases">
        <title>Genome assemblies of Stephania.</title>
        <authorList>
            <person name="Yang L."/>
        </authorList>
    </citation>
    <scope>NUCLEOTIDE SEQUENCE [LARGE SCALE GENOMIC DNA]</scope>
    <source>
        <strain evidence="2">QJT</strain>
        <tissue evidence="2">Leaf</tissue>
    </source>
</reference>
<name>A0AAP0I8P3_9MAGN</name>
<gene>
    <name evidence="2" type="ORF">Sjap_018807</name>
</gene>
<protein>
    <submittedName>
        <fullName evidence="2">Uncharacterized protein</fullName>
    </submittedName>
</protein>
<proteinExistence type="predicted"/>
<evidence type="ECO:0000313" key="3">
    <source>
        <dbReference type="Proteomes" id="UP001417504"/>
    </source>
</evidence>
<sequence length="57" mass="6379">MRCAHRPRHVAEISTPRRGQGHASSCVQAGVPNSKTCEKSEKNCEMTKRGFGLLRKR</sequence>
<organism evidence="2 3">
    <name type="scientific">Stephania japonica</name>
    <dbReference type="NCBI Taxonomy" id="461633"/>
    <lineage>
        <taxon>Eukaryota</taxon>
        <taxon>Viridiplantae</taxon>
        <taxon>Streptophyta</taxon>
        <taxon>Embryophyta</taxon>
        <taxon>Tracheophyta</taxon>
        <taxon>Spermatophyta</taxon>
        <taxon>Magnoliopsida</taxon>
        <taxon>Ranunculales</taxon>
        <taxon>Menispermaceae</taxon>
        <taxon>Menispermoideae</taxon>
        <taxon>Cissampelideae</taxon>
        <taxon>Stephania</taxon>
    </lineage>
</organism>
<dbReference type="AlphaFoldDB" id="A0AAP0I8P3"/>
<accession>A0AAP0I8P3</accession>
<dbReference type="Proteomes" id="UP001417504">
    <property type="component" value="Unassembled WGS sequence"/>
</dbReference>
<comment type="caution">
    <text evidence="2">The sequence shown here is derived from an EMBL/GenBank/DDBJ whole genome shotgun (WGS) entry which is preliminary data.</text>
</comment>
<dbReference type="EMBL" id="JBBNAE010000007">
    <property type="protein sequence ID" value="KAK9110747.1"/>
    <property type="molecule type" value="Genomic_DNA"/>
</dbReference>
<keyword evidence="3" id="KW-1185">Reference proteome</keyword>